<name>A0A7W3X1P6_9ACTN</name>
<dbReference type="Proteomes" id="UP000517765">
    <property type="component" value="Unassembled WGS sequence"/>
</dbReference>
<proteinExistence type="predicted"/>
<evidence type="ECO:0000313" key="1">
    <source>
        <dbReference type="EMBL" id="MBB1262508.1"/>
    </source>
</evidence>
<gene>
    <name evidence="1" type="ORF">H3147_27485</name>
</gene>
<accession>A0A7W3X1P6</accession>
<comment type="caution">
    <text evidence="1">The sequence shown here is derived from an EMBL/GenBank/DDBJ whole genome shotgun (WGS) entry which is preliminary data.</text>
</comment>
<dbReference type="RefSeq" id="WP_181356657.1">
    <property type="nucleotide sequence ID" value="NZ_JABJXA010000415.1"/>
</dbReference>
<reference evidence="2" key="1">
    <citation type="submission" date="2020-05" db="EMBL/GenBank/DDBJ databases">
        <title>Classification of alakaliphilic streptomycetes isolated from an alkaline soil next to Lonar Crater, India and a proposal for the recognition of Streptomyces alkaliterrae sp. nov.</title>
        <authorList>
            <person name="Golinska P."/>
        </authorList>
    </citation>
    <scope>NUCLEOTIDE SEQUENCE [LARGE SCALE GENOMIC DNA]</scope>
    <source>
        <strain evidence="2">OF8</strain>
    </source>
</reference>
<dbReference type="AlphaFoldDB" id="A0A7W3X1P6"/>
<organism evidence="1 2">
    <name type="scientific">Streptomyces alkaliterrae</name>
    <dbReference type="NCBI Taxonomy" id="2213162"/>
    <lineage>
        <taxon>Bacteria</taxon>
        <taxon>Bacillati</taxon>
        <taxon>Actinomycetota</taxon>
        <taxon>Actinomycetes</taxon>
        <taxon>Kitasatosporales</taxon>
        <taxon>Streptomycetaceae</taxon>
        <taxon>Streptomyces</taxon>
    </lineage>
</organism>
<feature type="non-terminal residue" evidence="1">
    <location>
        <position position="1"/>
    </location>
</feature>
<dbReference type="EMBL" id="JABJXA010000415">
    <property type="protein sequence ID" value="MBB1262508.1"/>
    <property type="molecule type" value="Genomic_DNA"/>
</dbReference>
<protein>
    <submittedName>
        <fullName evidence="1">Uncharacterized protein</fullName>
    </submittedName>
</protein>
<sequence>VPVRVVIDRSVQRFGANGEVVGVVSVANFMLSQWSPKSGDVLSLVDSAWTKRVDVVDENDGYVAQAVMHG</sequence>
<evidence type="ECO:0000313" key="2">
    <source>
        <dbReference type="Proteomes" id="UP000517765"/>
    </source>
</evidence>